<sequence length="23" mass="2766">MKNLDLDDMCDTFIWHCIVNIIL</sequence>
<proteinExistence type="predicted"/>
<name>A0A382A8Y8_9ZZZZ</name>
<dbReference type="AlphaFoldDB" id="A0A382A8Y8"/>
<evidence type="ECO:0000313" key="1">
    <source>
        <dbReference type="EMBL" id="SVA97562.1"/>
    </source>
</evidence>
<dbReference type="EMBL" id="UINC01024260">
    <property type="protein sequence ID" value="SVA97562.1"/>
    <property type="molecule type" value="Genomic_DNA"/>
</dbReference>
<protein>
    <submittedName>
        <fullName evidence="1">Uncharacterized protein</fullName>
    </submittedName>
</protein>
<organism evidence="1">
    <name type="scientific">marine metagenome</name>
    <dbReference type="NCBI Taxonomy" id="408172"/>
    <lineage>
        <taxon>unclassified sequences</taxon>
        <taxon>metagenomes</taxon>
        <taxon>ecological metagenomes</taxon>
    </lineage>
</organism>
<reference evidence="1" key="1">
    <citation type="submission" date="2018-05" db="EMBL/GenBank/DDBJ databases">
        <authorList>
            <person name="Lanie J.A."/>
            <person name="Ng W.-L."/>
            <person name="Kazmierczak K.M."/>
            <person name="Andrzejewski T.M."/>
            <person name="Davidsen T.M."/>
            <person name="Wayne K.J."/>
            <person name="Tettelin H."/>
            <person name="Glass J.I."/>
            <person name="Rusch D."/>
            <person name="Podicherti R."/>
            <person name="Tsui H.-C.T."/>
            <person name="Winkler M.E."/>
        </authorList>
    </citation>
    <scope>NUCLEOTIDE SEQUENCE</scope>
</reference>
<gene>
    <name evidence="1" type="ORF">METZ01_LOCUS150416</name>
</gene>
<accession>A0A382A8Y8</accession>